<keyword evidence="5" id="KW-1185">Reference proteome</keyword>
<dbReference type="CDD" id="cd00161">
    <property type="entry name" value="beta-trefoil_Ricin-like"/>
    <property type="match status" value="1"/>
</dbReference>
<dbReference type="SMART" id="SM00458">
    <property type="entry name" value="RICIN"/>
    <property type="match status" value="1"/>
</dbReference>
<accession>A0A814LDN2</accession>
<gene>
    <name evidence="3" type="ORF">BJG266_LOCUS16406</name>
    <name evidence="4" type="ORF">QVE165_LOCUS18202</name>
</gene>
<feature type="domain" description="MACPF" evidence="2">
    <location>
        <begin position="36"/>
        <end position="364"/>
    </location>
</feature>
<dbReference type="Pfam" id="PF01823">
    <property type="entry name" value="MACPF"/>
    <property type="match status" value="1"/>
</dbReference>
<keyword evidence="1" id="KW-0732">Signal</keyword>
<reference evidence="4" key="1">
    <citation type="submission" date="2021-02" db="EMBL/GenBank/DDBJ databases">
        <authorList>
            <person name="Nowell W R."/>
        </authorList>
    </citation>
    <scope>NUCLEOTIDE SEQUENCE</scope>
</reference>
<dbReference type="Proteomes" id="UP000663877">
    <property type="component" value="Unassembled WGS sequence"/>
</dbReference>
<evidence type="ECO:0000259" key="2">
    <source>
        <dbReference type="PROSITE" id="PS51412"/>
    </source>
</evidence>
<evidence type="ECO:0000313" key="5">
    <source>
        <dbReference type="Proteomes" id="UP000663832"/>
    </source>
</evidence>
<proteinExistence type="predicted"/>
<dbReference type="AlphaFoldDB" id="A0A814LDN2"/>
<dbReference type="PROSITE" id="PS51412">
    <property type="entry name" value="MACPF_2"/>
    <property type="match status" value="1"/>
</dbReference>
<feature type="chain" id="PRO_5035602260" description="MACPF domain-containing protein" evidence="1">
    <location>
        <begin position="19"/>
        <end position="473"/>
    </location>
</feature>
<dbReference type="EMBL" id="CAJNOM010000107">
    <property type="protein sequence ID" value="CAF1061956.1"/>
    <property type="molecule type" value="Genomic_DNA"/>
</dbReference>
<feature type="signal peptide" evidence="1">
    <location>
        <begin position="1"/>
        <end position="18"/>
    </location>
</feature>
<dbReference type="Gene3D" id="2.80.10.50">
    <property type="match status" value="2"/>
</dbReference>
<dbReference type="Proteomes" id="UP000663832">
    <property type="component" value="Unassembled WGS sequence"/>
</dbReference>
<dbReference type="SUPFAM" id="SSF50370">
    <property type="entry name" value="Ricin B-like lectins"/>
    <property type="match status" value="1"/>
</dbReference>
<comment type="caution">
    <text evidence="4">The sequence shown here is derived from an EMBL/GenBank/DDBJ whole genome shotgun (WGS) entry which is preliminary data.</text>
</comment>
<dbReference type="PROSITE" id="PS50231">
    <property type="entry name" value="RICIN_B_LECTIN"/>
    <property type="match status" value="1"/>
</dbReference>
<dbReference type="InterPro" id="IPR020864">
    <property type="entry name" value="MACPF"/>
</dbReference>
<dbReference type="EMBL" id="CAJNOI010000076">
    <property type="protein sequence ID" value="CAF1009936.1"/>
    <property type="molecule type" value="Genomic_DNA"/>
</dbReference>
<evidence type="ECO:0000313" key="3">
    <source>
        <dbReference type="EMBL" id="CAF1009936.1"/>
    </source>
</evidence>
<name>A0A814LDN2_9BILA</name>
<evidence type="ECO:0000313" key="4">
    <source>
        <dbReference type="EMBL" id="CAF1061956.1"/>
    </source>
</evidence>
<dbReference type="OrthoDB" id="6130531at2759"/>
<protein>
    <recommendedName>
        <fullName evidence="2">MACPF domain-containing protein</fullName>
    </recommendedName>
</protein>
<sequence length="473" mass="52542">MQLFFIVLVLTFFACNEAHTFDYVRKYLADHQESYEPTLGRNDPFWLKNSNTIGLGYNPVYGSPACYTGQCQGDGFRRSVFKLNYTQPASGSCSSRLIPNFVELHCIPSADLQSSTEIISTMNQLSESTSKGISFGADVKYKMFSAGYSQSRETRFMTDQMTKQDTTATFTRGQVTWGKLSMFEPMMELSDTFRYVIEEMPCCDNSNVETDEYIEEFLIDYFGLTFVTELILGGIAQETLFVENQKIREMQSKGEAVSHSASVGFILSFNVKTTSAQEKAQHNELMKSVKNTRSTKLGGDPSAQTMNAWIKSVPDNPVIMSHTVKGSSDIIFGATYQLLNVISNKALDIEGAKTQDATNVQIYSDHGGIGQRWIIRKNRDGTVTLVNPNSGKALDVSRCGTSTGGIVQIYSDDGINEQKWRVKSVGDEVYTFINVCHGLALDVTNSGTKDETNVQAAQENGTAAQKWRLVRLS</sequence>
<evidence type="ECO:0000256" key="1">
    <source>
        <dbReference type="SAM" id="SignalP"/>
    </source>
</evidence>
<organism evidence="4 5">
    <name type="scientific">Adineta steineri</name>
    <dbReference type="NCBI Taxonomy" id="433720"/>
    <lineage>
        <taxon>Eukaryota</taxon>
        <taxon>Metazoa</taxon>
        <taxon>Spiralia</taxon>
        <taxon>Gnathifera</taxon>
        <taxon>Rotifera</taxon>
        <taxon>Eurotatoria</taxon>
        <taxon>Bdelloidea</taxon>
        <taxon>Adinetida</taxon>
        <taxon>Adinetidae</taxon>
        <taxon>Adineta</taxon>
    </lineage>
</organism>
<dbReference type="Pfam" id="PF14200">
    <property type="entry name" value="RicinB_lectin_2"/>
    <property type="match status" value="2"/>
</dbReference>
<dbReference type="InterPro" id="IPR035992">
    <property type="entry name" value="Ricin_B-like_lectins"/>
</dbReference>
<dbReference type="InterPro" id="IPR000772">
    <property type="entry name" value="Ricin_B_lectin"/>
</dbReference>